<evidence type="ECO:0000256" key="1">
    <source>
        <dbReference type="ARBA" id="ARBA00022723"/>
    </source>
</evidence>
<evidence type="ECO:0000256" key="3">
    <source>
        <dbReference type="ARBA" id="ARBA00022833"/>
    </source>
</evidence>
<keyword evidence="3" id="KW-0862">Zinc</keyword>
<feature type="region of interest" description="Disordered" evidence="5">
    <location>
        <begin position="239"/>
        <end position="274"/>
    </location>
</feature>
<name>A0A1I7XL34_HETBA</name>
<evidence type="ECO:0000313" key="8">
    <source>
        <dbReference type="WBParaSite" id="Hba_18233"/>
    </source>
</evidence>
<dbReference type="PROSITE" id="PS50089">
    <property type="entry name" value="ZF_RING_2"/>
    <property type="match status" value="1"/>
</dbReference>
<dbReference type="SUPFAM" id="SSF57850">
    <property type="entry name" value="RING/U-box"/>
    <property type="match status" value="1"/>
</dbReference>
<keyword evidence="1" id="KW-0479">Metal-binding</keyword>
<sequence>MWSTLDVFNGLLPSCAGCGASFDIRLCAPHILPCSHTFCLMCLTKEEQKRKTRCLSCKKKYTTYTFNVSFAEVVERVRQRRNWIESQSFRCDECDLRQPAFTMRRCLSCVQNISVHMSTGVEMDCTICLECCVDKHSGHEITRMAYPSLGLVTALCSTTQPLPLLSPNSLISPRGCSTPKLRTMSTSEHFSPLQIFSILPRTNGYAEDNETSASDSQHVSRWWIELVHRLFSIAKQWSNTDRDGGSKRSEKKLKKRHFSISSPESNNINLNDSV</sequence>
<evidence type="ECO:0000313" key="7">
    <source>
        <dbReference type="Proteomes" id="UP000095283"/>
    </source>
</evidence>
<dbReference type="InterPro" id="IPR017907">
    <property type="entry name" value="Znf_RING_CS"/>
</dbReference>
<dbReference type="AlphaFoldDB" id="A0A1I7XL34"/>
<evidence type="ECO:0000256" key="2">
    <source>
        <dbReference type="ARBA" id="ARBA00022771"/>
    </source>
</evidence>
<dbReference type="GO" id="GO:0008270">
    <property type="term" value="F:zinc ion binding"/>
    <property type="evidence" value="ECO:0007669"/>
    <property type="project" value="UniProtKB-KW"/>
</dbReference>
<feature type="compositionally biased region" description="Basic residues" evidence="5">
    <location>
        <begin position="249"/>
        <end position="258"/>
    </location>
</feature>
<protein>
    <submittedName>
        <fullName evidence="8">RING-type domain-containing protein</fullName>
    </submittedName>
</protein>
<dbReference type="WBParaSite" id="Hba_18233">
    <property type="protein sequence ID" value="Hba_18233"/>
    <property type="gene ID" value="Hba_18233"/>
</dbReference>
<organism evidence="7 8">
    <name type="scientific">Heterorhabditis bacteriophora</name>
    <name type="common">Entomopathogenic nematode worm</name>
    <dbReference type="NCBI Taxonomy" id="37862"/>
    <lineage>
        <taxon>Eukaryota</taxon>
        <taxon>Metazoa</taxon>
        <taxon>Ecdysozoa</taxon>
        <taxon>Nematoda</taxon>
        <taxon>Chromadorea</taxon>
        <taxon>Rhabditida</taxon>
        <taxon>Rhabditina</taxon>
        <taxon>Rhabditomorpha</taxon>
        <taxon>Strongyloidea</taxon>
        <taxon>Heterorhabditidae</taxon>
        <taxon>Heterorhabditis</taxon>
    </lineage>
</organism>
<evidence type="ECO:0000259" key="6">
    <source>
        <dbReference type="PROSITE" id="PS50089"/>
    </source>
</evidence>
<dbReference type="InterPro" id="IPR001841">
    <property type="entry name" value="Znf_RING"/>
</dbReference>
<evidence type="ECO:0000256" key="4">
    <source>
        <dbReference type="PROSITE-ProRule" id="PRU00175"/>
    </source>
</evidence>
<keyword evidence="2 4" id="KW-0863">Zinc-finger</keyword>
<dbReference type="PROSITE" id="PS00518">
    <property type="entry name" value="ZF_RING_1"/>
    <property type="match status" value="1"/>
</dbReference>
<accession>A0A1I7XL34</accession>
<feature type="compositionally biased region" description="Polar residues" evidence="5">
    <location>
        <begin position="259"/>
        <end position="274"/>
    </location>
</feature>
<dbReference type="InterPro" id="IPR013083">
    <property type="entry name" value="Znf_RING/FYVE/PHD"/>
</dbReference>
<evidence type="ECO:0000256" key="5">
    <source>
        <dbReference type="SAM" id="MobiDB-lite"/>
    </source>
</evidence>
<proteinExistence type="predicted"/>
<keyword evidence="7" id="KW-1185">Reference proteome</keyword>
<dbReference type="Proteomes" id="UP000095283">
    <property type="component" value="Unplaced"/>
</dbReference>
<feature type="domain" description="RING-type" evidence="6">
    <location>
        <begin position="15"/>
        <end position="58"/>
    </location>
</feature>
<dbReference type="Gene3D" id="3.30.40.10">
    <property type="entry name" value="Zinc/RING finger domain, C3HC4 (zinc finger)"/>
    <property type="match status" value="1"/>
</dbReference>
<reference evidence="8" key="1">
    <citation type="submission" date="2016-11" db="UniProtKB">
        <authorList>
            <consortium name="WormBaseParasite"/>
        </authorList>
    </citation>
    <scope>IDENTIFICATION</scope>
</reference>